<accession>A0A9N9FU79</accession>
<keyword evidence="2" id="KW-1185">Reference proteome</keyword>
<gene>
    <name evidence="1" type="ORF">CPELLU_LOCUS5173</name>
</gene>
<dbReference type="OrthoDB" id="2422081at2759"/>
<evidence type="ECO:0000313" key="1">
    <source>
        <dbReference type="EMBL" id="CAG8560452.1"/>
    </source>
</evidence>
<dbReference type="AlphaFoldDB" id="A0A9N9FU79"/>
<dbReference type="Proteomes" id="UP000789759">
    <property type="component" value="Unassembled WGS sequence"/>
</dbReference>
<proteinExistence type="predicted"/>
<protein>
    <submittedName>
        <fullName evidence="1">16617_t:CDS:1</fullName>
    </submittedName>
</protein>
<organism evidence="1 2">
    <name type="scientific">Cetraspora pellucida</name>
    <dbReference type="NCBI Taxonomy" id="1433469"/>
    <lineage>
        <taxon>Eukaryota</taxon>
        <taxon>Fungi</taxon>
        <taxon>Fungi incertae sedis</taxon>
        <taxon>Mucoromycota</taxon>
        <taxon>Glomeromycotina</taxon>
        <taxon>Glomeromycetes</taxon>
        <taxon>Diversisporales</taxon>
        <taxon>Gigasporaceae</taxon>
        <taxon>Cetraspora</taxon>
    </lineage>
</organism>
<evidence type="ECO:0000313" key="2">
    <source>
        <dbReference type="Proteomes" id="UP000789759"/>
    </source>
</evidence>
<name>A0A9N9FU79_9GLOM</name>
<sequence>MSMNNTLTIFGRFSRNSDIGFIMQQPNYDSGADLPKAYWNIEFFGRIKTKMVTPISEIDMKKQWLYQTSHLKDVTKENMATTKYDTNQLQLPNNGKKAND</sequence>
<comment type="caution">
    <text evidence="1">The sequence shown here is derived from an EMBL/GenBank/DDBJ whole genome shotgun (WGS) entry which is preliminary data.</text>
</comment>
<dbReference type="EMBL" id="CAJVQA010002906">
    <property type="protein sequence ID" value="CAG8560452.1"/>
    <property type="molecule type" value="Genomic_DNA"/>
</dbReference>
<reference evidence="1" key="1">
    <citation type="submission" date="2021-06" db="EMBL/GenBank/DDBJ databases">
        <authorList>
            <person name="Kallberg Y."/>
            <person name="Tangrot J."/>
            <person name="Rosling A."/>
        </authorList>
    </citation>
    <scope>NUCLEOTIDE SEQUENCE</scope>
    <source>
        <strain evidence="1">FL966</strain>
    </source>
</reference>